<dbReference type="GO" id="GO:0016236">
    <property type="term" value="P:macroautophagy"/>
    <property type="evidence" value="ECO:0007669"/>
    <property type="project" value="TreeGrafter"/>
</dbReference>
<dbReference type="PROSITE" id="PS50213">
    <property type="entry name" value="FAS1"/>
    <property type="match status" value="2"/>
</dbReference>
<evidence type="ECO:0000256" key="1">
    <source>
        <dbReference type="SAM" id="SignalP"/>
    </source>
</evidence>
<gene>
    <name evidence="3" type="ORF">CB0940_05984</name>
    <name evidence="4" type="ORF">RHO25_003198</name>
</gene>
<feature type="domain" description="FAS1" evidence="2">
    <location>
        <begin position="18"/>
        <end position="181"/>
    </location>
</feature>
<keyword evidence="1" id="KW-0732">Signal</keyword>
<dbReference type="AlphaFoldDB" id="A0A2G5I1F3"/>
<sequence length="443" mass="46783">MKLSLLPSISSVLSLASAQSLVEVLSSQPQLSSLLAALQEFPDLVDTVSRTSNITVLAPANFALAAFLETDEGARFSADPEYARAFLSYHVLQGTYNSTYFNGVQPSTRGAEFFPTLLQPGPYCNVTGGQTVEATAGTFEVEDLTNVTFFSGFVLDSNWADESLLDLEFDGGLIHGINPPLTLPPNVSTNLVAAQRESLLGAIQRVGLLESLESSKDLLLFAPTNQGFQNIGSEIDNLSDDDLREILLYHVAITNGTLYGTGLTDGLRLPTLNGNELTITVQNGPGFENVGVVSEDFFVFVNGVRIINFNLPIENGVVFGVDNVLNPFNTTARPPQSATVGQRQFREARAGTVFPYTEGIRTTDSPIFSATNVAGTTPPPNTPTPLIETMTGTGLVGTGFGNGTRPNITAAATPAQYTGGVPPMITKAPVLGAIAAGALFAGL</sequence>
<dbReference type="Proteomes" id="UP001302367">
    <property type="component" value="Chromosome 2"/>
</dbReference>
<evidence type="ECO:0000313" key="3">
    <source>
        <dbReference type="EMBL" id="PIA98353.1"/>
    </source>
</evidence>
<evidence type="ECO:0000259" key="2">
    <source>
        <dbReference type="PROSITE" id="PS50213"/>
    </source>
</evidence>
<dbReference type="Gene3D" id="2.30.180.10">
    <property type="entry name" value="FAS1 domain"/>
    <property type="match status" value="2"/>
</dbReference>
<dbReference type="EMBL" id="LKMD01000102">
    <property type="protein sequence ID" value="PIA98353.1"/>
    <property type="molecule type" value="Genomic_DNA"/>
</dbReference>
<feature type="domain" description="FAS1" evidence="2">
    <location>
        <begin position="184"/>
        <end position="325"/>
    </location>
</feature>
<evidence type="ECO:0000313" key="4">
    <source>
        <dbReference type="EMBL" id="WPA98586.1"/>
    </source>
</evidence>
<evidence type="ECO:0000313" key="5">
    <source>
        <dbReference type="Proteomes" id="UP000230605"/>
    </source>
</evidence>
<dbReference type="PANTHER" id="PTHR10900:SF77">
    <property type="entry name" value="FI19380P1"/>
    <property type="match status" value="1"/>
</dbReference>
<dbReference type="Pfam" id="PF02469">
    <property type="entry name" value="Fasciclin"/>
    <property type="match status" value="2"/>
</dbReference>
<dbReference type="PANTHER" id="PTHR10900">
    <property type="entry name" value="PERIOSTIN-RELATED"/>
    <property type="match status" value="1"/>
</dbReference>
<feature type="chain" id="PRO_5013949036" description="FAS1 domain-containing protein" evidence="1">
    <location>
        <begin position="19"/>
        <end position="443"/>
    </location>
</feature>
<proteinExistence type="predicted"/>
<reference evidence="3 5" key="1">
    <citation type="submission" date="2015-10" db="EMBL/GenBank/DDBJ databases">
        <title>The cercosporin biosynthetic gene cluster was horizontally transferred to several fungal lineages and shown to be expanded in Cercospora beticola based on microsynteny with recipient genomes.</title>
        <authorList>
            <person name="De Jonge R."/>
            <person name="Ebert M.K."/>
            <person name="Suttle J.C."/>
            <person name="Jurick Ii W.M."/>
            <person name="Secor G.A."/>
            <person name="Thomma B.P."/>
            <person name="Van De Peer Y."/>
            <person name="Bolton M.D."/>
        </authorList>
    </citation>
    <scope>NUCLEOTIDE SEQUENCE [LARGE SCALE GENOMIC DNA]</scope>
    <source>
        <strain evidence="3 5">09-40</strain>
    </source>
</reference>
<dbReference type="Proteomes" id="UP000230605">
    <property type="component" value="Chromosome 2"/>
</dbReference>
<dbReference type="OrthoDB" id="286301at2759"/>
<dbReference type="SUPFAM" id="SSF82153">
    <property type="entry name" value="FAS1 domain"/>
    <property type="match status" value="2"/>
</dbReference>
<dbReference type="EMBL" id="CP134185">
    <property type="protein sequence ID" value="WPA98586.1"/>
    <property type="molecule type" value="Genomic_DNA"/>
</dbReference>
<organism evidence="3 5">
    <name type="scientific">Cercospora beticola</name>
    <name type="common">Sugarbeet leaf spot fungus</name>
    <dbReference type="NCBI Taxonomy" id="122368"/>
    <lineage>
        <taxon>Eukaryota</taxon>
        <taxon>Fungi</taxon>
        <taxon>Dikarya</taxon>
        <taxon>Ascomycota</taxon>
        <taxon>Pezizomycotina</taxon>
        <taxon>Dothideomycetes</taxon>
        <taxon>Dothideomycetidae</taxon>
        <taxon>Mycosphaerellales</taxon>
        <taxon>Mycosphaerellaceae</taxon>
        <taxon>Cercospora</taxon>
    </lineage>
</organism>
<dbReference type="InterPro" id="IPR000782">
    <property type="entry name" value="FAS1_domain"/>
</dbReference>
<feature type="signal peptide" evidence="1">
    <location>
        <begin position="1"/>
        <end position="18"/>
    </location>
</feature>
<keyword evidence="6" id="KW-1185">Reference proteome</keyword>
<dbReference type="InterPro" id="IPR050904">
    <property type="entry name" value="Adhesion/Biosynth-related"/>
</dbReference>
<accession>A0A2G5I1F3</accession>
<reference evidence="4 6" key="2">
    <citation type="submission" date="2023-09" db="EMBL/GenBank/DDBJ databases">
        <title>Complete-Gapless Cercospora beticola genome.</title>
        <authorList>
            <person name="Wyatt N.A."/>
            <person name="Spanner R.E."/>
            <person name="Bolton M.D."/>
        </authorList>
    </citation>
    <scope>NUCLEOTIDE SEQUENCE [LARGE SCALE GENOMIC DNA]</scope>
    <source>
        <strain evidence="4">Cb09-40</strain>
    </source>
</reference>
<protein>
    <recommendedName>
        <fullName evidence="2">FAS1 domain-containing protein</fullName>
    </recommendedName>
</protein>
<name>A0A2G5I1F3_CERBT</name>
<evidence type="ECO:0000313" key="6">
    <source>
        <dbReference type="Proteomes" id="UP001302367"/>
    </source>
</evidence>
<dbReference type="InterPro" id="IPR036378">
    <property type="entry name" value="FAS1_dom_sf"/>
</dbReference>
<dbReference type="GO" id="GO:0000329">
    <property type="term" value="C:fungal-type vacuole membrane"/>
    <property type="evidence" value="ECO:0007669"/>
    <property type="project" value="TreeGrafter"/>
</dbReference>
<dbReference type="SMART" id="SM00554">
    <property type="entry name" value="FAS1"/>
    <property type="match status" value="2"/>
</dbReference>